<dbReference type="Gene3D" id="2.60.120.260">
    <property type="entry name" value="Galactose-binding domain-like"/>
    <property type="match status" value="2"/>
</dbReference>
<dbReference type="GO" id="GO:0003677">
    <property type="term" value="F:DNA binding"/>
    <property type="evidence" value="ECO:0007669"/>
    <property type="project" value="UniProtKB-KW"/>
</dbReference>
<keyword evidence="6" id="KW-1185">Reference proteome</keyword>
<evidence type="ECO:0000256" key="1">
    <source>
        <dbReference type="ARBA" id="ARBA00022729"/>
    </source>
</evidence>
<dbReference type="AlphaFoldDB" id="A0A363NS41"/>
<organism evidence="5 6">
    <name type="scientific">Sphingobacterium athyrii</name>
    <dbReference type="NCBI Taxonomy" id="2152717"/>
    <lineage>
        <taxon>Bacteria</taxon>
        <taxon>Pseudomonadati</taxon>
        <taxon>Bacteroidota</taxon>
        <taxon>Sphingobacteriia</taxon>
        <taxon>Sphingobacteriales</taxon>
        <taxon>Sphingobacteriaceae</taxon>
        <taxon>Sphingobacterium</taxon>
    </lineage>
</organism>
<feature type="signal peptide" evidence="3">
    <location>
        <begin position="1"/>
        <end position="21"/>
    </location>
</feature>
<keyword evidence="5" id="KW-0238">DNA-binding</keyword>
<dbReference type="PANTHER" id="PTHR43817:SF1">
    <property type="entry name" value="HYDROLASE, FAMILY 43, PUTATIVE (AFU_ORTHOLOGUE AFUA_3G01660)-RELATED"/>
    <property type="match status" value="1"/>
</dbReference>
<evidence type="ECO:0000256" key="2">
    <source>
        <dbReference type="ARBA" id="ARBA00022801"/>
    </source>
</evidence>
<feature type="chain" id="PRO_5016835827" evidence="3">
    <location>
        <begin position="22"/>
        <end position="1133"/>
    </location>
</feature>
<reference evidence="5 6" key="1">
    <citation type="submission" date="2018-04" db="EMBL/GenBank/DDBJ databases">
        <title>Sphingobacterium sp. M46 Genome.</title>
        <authorList>
            <person name="Cheng J."/>
            <person name="Li Y."/>
        </authorList>
    </citation>
    <scope>NUCLEOTIDE SEQUENCE [LARGE SCALE GENOMIC DNA]</scope>
    <source>
        <strain evidence="5 6">M46</strain>
    </source>
</reference>
<dbReference type="PROSITE" id="PS51257">
    <property type="entry name" value="PROKAR_LIPOPROTEIN"/>
    <property type="match status" value="1"/>
</dbReference>
<dbReference type="InterPro" id="IPR054593">
    <property type="entry name" value="Beta-mannosidase-like_N2"/>
</dbReference>
<evidence type="ECO:0000313" key="6">
    <source>
        <dbReference type="Proteomes" id="UP000250831"/>
    </source>
</evidence>
<evidence type="ECO:0000256" key="3">
    <source>
        <dbReference type="SAM" id="SignalP"/>
    </source>
</evidence>
<keyword evidence="1 3" id="KW-0732">Signal</keyword>
<dbReference type="Pfam" id="PF17132">
    <property type="entry name" value="Glyco_hydro_106"/>
    <property type="match status" value="2"/>
</dbReference>
<accession>A0A363NS41</accession>
<evidence type="ECO:0000313" key="5">
    <source>
        <dbReference type="EMBL" id="PUV23578.1"/>
    </source>
</evidence>
<dbReference type="GO" id="GO:0004553">
    <property type="term" value="F:hydrolase activity, hydrolyzing O-glycosyl compounds"/>
    <property type="evidence" value="ECO:0007669"/>
    <property type="project" value="UniProtKB-ARBA"/>
</dbReference>
<dbReference type="NCBIfam" id="NF045579">
    <property type="entry name" value="rhamnoside_JR"/>
    <property type="match status" value="1"/>
</dbReference>
<gene>
    <name evidence="5" type="ORF">DCO56_16880</name>
</gene>
<dbReference type="InterPro" id="IPR008979">
    <property type="entry name" value="Galactose-bd-like_sf"/>
</dbReference>
<sequence>MTRIKLLLGTSLLFGCLSGNAQIKGIPTALVPLDQHSFEQAKPWVFWYFMHASYSKEGITADLKAMAENKIAGAYLAPIKGKTNPPLFDPPTETLTPAWWDMFKYIVREAKKYGVKIALLPNDGFATAGGPWISPEKSMQKVVHADTVIDSKGERLHNVQLPQPQTQQGYYEDIALFAIPLTHSPRKSFTEKVHVSNSYGEDLKRLAERGNKQNFATAASGWIQYAFDQPFPCNSLKIEWTASNYQANRLQVWASDDGLNFRKVTQLESPRMGWLDWDNGVTHLIPYTRAKYFRLVYDPVGSEPGAEDLDSGKWKPSLKLNGISLFEEAQVNQIEGKTGEIWRVGKNSEPSAVAKDAIVGQQQLIRLPNPDRAGRVDLTLPAGKWKILRVGHTSTGHKNETAGAGKGLECDKLDAATVAFQFDQWFGAAKKHVDPQLSKEVLTVFHIDSWECGSQNWTRSFPNEFLKRRGYDLTDYLPVLAGCFVNSVEDSEAFLHDYRQTISELLQENGYATLRRKADEYGVEFTAEATAPVMVGDGLAHFASTDRPMGEFWFRSPSHDKPADILDAVSGSHIYGKQVTMSEAFTQIRAQWDEHPRLLKSLQDRNYALGINNLVYHVYVHNPWMDRKPGMTMDGIGTYFQRDQTWWKPGKEWVNYAIRAQQLLQHGVPVRDVAVFIGEEIPRRSVLPSTLVDVLPGIIGDARVHRADSLLANVGLPLQKVAGVTTGANMYRPEDWVDPLRGYAYDSFNPDALWNQTRVQDGKVVFANHIAYSILVMPGKTALNPNGSQYSLRTLERLCGLVHAGATILFQDIPQTWRGKLTDEKVQQYRSLLEELFSNLAPFTNTTLKVKQLGKGRVLVGHYQAKDFSPLNIAPDVLINEGDNPHISWNHRRFDGGHLFFVANQDSLPQKATLSLRTKDSYAYRYDPVSDKLTVLPFKVINDRTVVDLPFDAYQSGFVLTTDKKINVPTYQLSGKTALIEPWSFTADGLHNKQTLKQQEPQFWTSGTDNETKYHAGSGSYETTLRVQEIGKKQRAYLEFSEIESMAEIFVNEQSAGVVWTKPYQIDVTDFIRQGDNKIRVKVYNTWGNRLLYEKEKPAAEKKIKTTASDKFLKGLLPSGLQGKVELLWLDAK</sequence>
<protein>
    <submittedName>
        <fullName evidence="5">DNA-binding protein</fullName>
    </submittedName>
</protein>
<comment type="caution">
    <text evidence="5">The sequence shown here is derived from an EMBL/GenBank/DDBJ whole genome shotgun (WGS) entry which is preliminary data.</text>
</comment>
<dbReference type="Pfam" id="PF22666">
    <property type="entry name" value="Glyco_hydro_2_N2"/>
    <property type="match status" value="1"/>
</dbReference>
<proteinExistence type="predicted"/>
<evidence type="ECO:0000259" key="4">
    <source>
        <dbReference type="Pfam" id="PF22666"/>
    </source>
</evidence>
<name>A0A363NS41_9SPHI</name>
<dbReference type="SUPFAM" id="SSF49785">
    <property type="entry name" value="Galactose-binding domain-like"/>
    <property type="match status" value="1"/>
</dbReference>
<dbReference type="Proteomes" id="UP000250831">
    <property type="component" value="Unassembled WGS sequence"/>
</dbReference>
<dbReference type="EMBL" id="QCXX01000004">
    <property type="protein sequence ID" value="PUV23578.1"/>
    <property type="molecule type" value="Genomic_DNA"/>
</dbReference>
<dbReference type="OrthoDB" id="9761519at2"/>
<keyword evidence="2" id="KW-0378">Hydrolase</keyword>
<dbReference type="RefSeq" id="WP_108634921.1">
    <property type="nucleotide sequence ID" value="NZ_QCXX01000004.1"/>
</dbReference>
<feature type="domain" description="Beta-mannosidase-like galactose-binding" evidence="4">
    <location>
        <begin position="1020"/>
        <end position="1098"/>
    </location>
</feature>
<dbReference type="PANTHER" id="PTHR43817">
    <property type="entry name" value="GLYCOSYL HYDROLASE"/>
    <property type="match status" value="1"/>
</dbReference>